<organism evidence="13">
    <name type="scientific">Thermorudis sp</name>
    <dbReference type="NCBI Taxonomy" id="1969470"/>
    <lineage>
        <taxon>Bacteria</taxon>
        <taxon>Pseudomonadati</taxon>
        <taxon>Thermomicrobiota</taxon>
        <taxon>Thermomicrobia</taxon>
        <taxon>Thermomicrobia incertae sedis</taxon>
        <taxon>Thermorudis</taxon>
    </lineage>
</organism>
<dbReference type="InterPro" id="IPR036068">
    <property type="entry name" value="Nicotinate_pribotase-like_C"/>
</dbReference>
<dbReference type="GO" id="GO:0034355">
    <property type="term" value="P:NAD+ biosynthetic process via the salvage pathway"/>
    <property type="evidence" value="ECO:0007669"/>
    <property type="project" value="TreeGrafter"/>
</dbReference>
<evidence type="ECO:0000256" key="9">
    <source>
        <dbReference type="RuleBase" id="RU365100"/>
    </source>
</evidence>
<dbReference type="InterPro" id="IPR013785">
    <property type="entry name" value="Aldolase_TIM"/>
</dbReference>
<dbReference type="GO" id="GO:0047280">
    <property type="term" value="F:nicotinamide phosphoribosyltransferase activity"/>
    <property type="evidence" value="ECO:0007669"/>
    <property type="project" value="UniProtKB-ARBA"/>
</dbReference>
<evidence type="ECO:0000256" key="8">
    <source>
        <dbReference type="ARBA" id="ARBA00048668"/>
    </source>
</evidence>
<dbReference type="AlphaFoldDB" id="A0A7C3APN7"/>
<evidence type="ECO:0000256" key="3">
    <source>
        <dbReference type="ARBA" id="ARBA00013236"/>
    </source>
</evidence>
<dbReference type="SUPFAM" id="SSF54675">
    <property type="entry name" value="Nicotinate/Quinolinate PRTase N-terminal domain-like"/>
    <property type="match status" value="1"/>
</dbReference>
<dbReference type="Gene3D" id="3.20.140.10">
    <property type="entry name" value="nicotinate phosphoribosyltransferase"/>
    <property type="match status" value="1"/>
</dbReference>
<dbReference type="PANTHER" id="PTHR11098:SF1">
    <property type="entry name" value="NICOTINATE PHOSPHORIBOSYLTRANSFERASE"/>
    <property type="match status" value="1"/>
</dbReference>
<dbReference type="GO" id="GO:0004516">
    <property type="term" value="F:nicotinate phosphoribosyltransferase activity"/>
    <property type="evidence" value="ECO:0007669"/>
    <property type="project" value="UniProtKB-UniRule"/>
</dbReference>
<keyword evidence="13" id="KW-0328">Glycosyltransferase</keyword>
<protein>
    <recommendedName>
        <fullName evidence="3 9">Nicotinate phosphoribosyltransferase</fullName>
        <ecNumber evidence="3 9">6.3.4.21</ecNumber>
    </recommendedName>
</protein>
<dbReference type="Pfam" id="PF17767">
    <property type="entry name" value="NAPRTase_N"/>
    <property type="match status" value="1"/>
</dbReference>
<comment type="catalytic activity">
    <reaction evidence="8 9">
        <text>5-phospho-alpha-D-ribose 1-diphosphate + nicotinate + ATP + H2O = nicotinate beta-D-ribonucleotide + ADP + phosphate + diphosphate</text>
        <dbReference type="Rhea" id="RHEA:36163"/>
        <dbReference type="ChEBI" id="CHEBI:15377"/>
        <dbReference type="ChEBI" id="CHEBI:30616"/>
        <dbReference type="ChEBI" id="CHEBI:32544"/>
        <dbReference type="ChEBI" id="CHEBI:33019"/>
        <dbReference type="ChEBI" id="CHEBI:43474"/>
        <dbReference type="ChEBI" id="CHEBI:57502"/>
        <dbReference type="ChEBI" id="CHEBI:58017"/>
        <dbReference type="ChEBI" id="CHEBI:456216"/>
        <dbReference type="EC" id="6.3.4.21"/>
    </reaction>
</comment>
<dbReference type="NCBIfam" id="TIGR01513">
    <property type="entry name" value="NAPRTase_put"/>
    <property type="match status" value="1"/>
</dbReference>
<feature type="domain" description="Nicotinate phosphoribosyltransferase C-terminal" evidence="12">
    <location>
        <begin position="384"/>
        <end position="437"/>
    </location>
</feature>
<dbReference type="CDD" id="cd01570">
    <property type="entry name" value="NAPRTase_A"/>
    <property type="match status" value="1"/>
</dbReference>
<dbReference type="GO" id="GO:0005829">
    <property type="term" value="C:cytosol"/>
    <property type="evidence" value="ECO:0007669"/>
    <property type="project" value="TreeGrafter"/>
</dbReference>
<evidence type="ECO:0000259" key="11">
    <source>
        <dbReference type="Pfam" id="PF17767"/>
    </source>
</evidence>
<keyword evidence="5 9" id="KW-0436">Ligase</keyword>
<feature type="domain" description="Nicotinate/nicotinamide phosphoribosyltransferase" evidence="10">
    <location>
        <begin position="154"/>
        <end position="274"/>
    </location>
</feature>
<dbReference type="EC" id="6.3.4.21" evidence="3 9"/>
<dbReference type="PIRSF" id="PIRSF000484">
    <property type="entry name" value="NAPRT"/>
    <property type="match status" value="1"/>
</dbReference>
<evidence type="ECO:0000313" key="13">
    <source>
        <dbReference type="EMBL" id="HEX69635.1"/>
    </source>
</evidence>
<keyword evidence="6 9" id="KW-0662">Pyridine nucleotide biosynthesis</keyword>
<dbReference type="NCBIfam" id="NF009131">
    <property type="entry name" value="PRK12484.1"/>
    <property type="match status" value="1"/>
</dbReference>
<dbReference type="Pfam" id="PF17956">
    <property type="entry name" value="NAPRTase_C"/>
    <property type="match status" value="1"/>
</dbReference>
<reference evidence="13" key="1">
    <citation type="journal article" date="2020" name="mSystems">
        <title>Genome- and Community-Level Interaction Insights into Carbon Utilization and Element Cycling Functions of Hydrothermarchaeota in Hydrothermal Sediment.</title>
        <authorList>
            <person name="Zhou Z."/>
            <person name="Liu Y."/>
            <person name="Xu W."/>
            <person name="Pan J."/>
            <person name="Luo Z.H."/>
            <person name="Li M."/>
        </authorList>
    </citation>
    <scope>NUCLEOTIDE SEQUENCE [LARGE SCALE GENOMIC DNA]</scope>
    <source>
        <strain evidence="13">SpSt-192</strain>
    </source>
</reference>
<sequence length="454" mass="49694">MGPTIHQVALSTDLYELTMAASYHALGMRGRAVFSLYVRKLPPHRSFLVVAGITEALQYLEQLRFDDEALAYLRSLPMLPRDFVDSLADFRFTGDVWAVREGTVLFPEEPVLEVEAPILEAQLIETLIINAIHYPSLVATKAARCRLAAPGKVLVDFGLRRTPSLDAGLAAARAAYLAGFASTSNVLAGERYGIPVTGTVAHSFIEAFPSELEAFRAFARTYPGDPVLLIDTYDTLRGAQHAVQVARELRAEGRRVRAVRLDSGDLAELSKQVRRILDEAGFPDIQIFASGGLDEFELAALTAAGAPIDGYGVGSRLGTSEDAPLVDMAYKLVEYDGRPALKLSTGKQTLVGPKQVWRHLGADGRFDQDLIAARDEPSPGPGWQPLLQPVMRAGRLVDLPSVEELRAEHLASMERLPEALRRIDRVEPYPVQLSPILRARQQEAVAAIRAREGL</sequence>
<evidence type="ECO:0000256" key="6">
    <source>
        <dbReference type="ARBA" id="ARBA00022642"/>
    </source>
</evidence>
<dbReference type="SUPFAM" id="SSF51690">
    <property type="entry name" value="Nicotinate/Quinolinate PRTase C-terminal domain-like"/>
    <property type="match status" value="1"/>
</dbReference>
<accession>A0A7C3APN7</accession>
<evidence type="ECO:0000256" key="2">
    <source>
        <dbReference type="ARBA" id="ARBA00010897"/>
    </source>
</evidence>
<keyword evidence="7 9" id="KW-0808">Transferase</keyword>
<comment type="caution">
    <text evidence="13">The sequence shown here is derived from an EMBL/GenBank/DDBJ whole genome shotgun (WGS) entry which is preliminary data.</text>
</comment>
<name>A0A7C3APN7_9BACT</name>
<comment type="PTM">
    <text evidence="9">Transiently phosphorylated on a His residue during the reaction cycle. Phosphorylation strongly increases the affinity for substrates and increases the rate of nicotinate D-ribonucleotide production. Dephosphorylation regenerates the low-affinity form of the enzyme, leading to product release.</text>
</comment>
<keyword evidence="4" id="KW-0597">Phosphoprotein</keyword>
<evidence type="ECO:0000259" key="10">
    <source>
        <dbReference type="Pfam" id="PF04095"/>
    </source>
</evidence>
<dbReference type="FunFam" id="3.20.20.70:FF:000076">
    <property type="entry name" value="Nicotinate phosphoribosyltransferase"/>
    <property type="match status" value="1"/>
</dbReference>
<evidence type="ECO:0000256" key="5">
    <source>
        <dbReference type="ARBA" id="ARBA00022598"/>
    </source>
</evidence>
<evidence type="ECO:0000256" key="4">
    <source>
        <dbReference type="ARBA" id="ARBA00022553"/>
    </source>
</evidence>
<dbReference type="Gene3D" id="3.20.20.70">
    <property type="entry name" value="Aldolase class I"/>
    <property type="match status" value="1"/>
</dbReference>
<dbReference type="InterPro" id="IPR041525">
    <property type="entry name" value="N/Namide_PRibTrfase"/>
</dbReference>
<dbReference type="InterPro" id="IPR040727">
    <property type="entry name" value="NAPRTase_N"/>
</dbReference>
<comment type="function">
    <text evidence="9">Catalyzes the first step in the biosynthesis of NAD from nicotinic acid, the ATP-dependent synthesis of beta-nicotinate D-ribonucleotide from nicotinate and 5-phospho-D-ribose 1-phosphate.</text>
</comment>
<dbReference type="NCBIfam" id="NF006696">
    <property type="entry name" value="PRK09243.1-3"/>
    <property type="match status" value="1"/>
</dbReference>
<evidence type="ECO:0000256" key="7">
    <source>
        <dbReference type="ARBA" id="ARBA00022679"/>
    </source>
</evidence>
<feature type="domain" description="Nicotinate phosphoribosyltransferase N-terminal" evidence="11">
    <location>
        <begin position="10"/>
        <end position="132"/>
    </location>
</feature>
<dbReference type="PANTHER" id="PTHR11098">
    <property type="entry name" value="NICOTINATE PHOSPHORIBOSYLTRANSFERASE"/>
    <property type="match status" value="1"/>
</dbReference>
<dbReference type="InterPro" id="IPR006405">
    <property type="entry name" value="Nic_PRibTrfase_pncB"/>
</dbReference>
<dbReference type="InterPro" id="IPR007229">
    <property type="entry name" value="Nic_PRibTrfase-Fam"/>
</dbReference>
<evidence type="ECO:0000259" key="12">
    <source>
        <dbReference type="Pfam" id="PF17956"/>
    </source>
</evidence>
<comment type="pathway">
    <text evidence="1 9">Cofactor biosynthesis; NAD(+) biosynthesis; nicotinate D-ribonucleotide from nicotinate: step 1/1.</text>
</comment>
<evidence type="ECO:0000256" key="1">
    <source>
        <dbReference type="ARBA" id="ARBA00004952"/>
    </source>
</evidence>
<dbReference type="InterPro" id="IPR041619">
    <property type="entry name" value="NAPRTase_C"/>
</dbReference>
<gene>
    <name evidence="13" type="ORF">ENP13_00075</name>
</gene>
<dbReference type="Pfam" id="PF04095">
    <property type="entry name" value="NAPRTase"/>
    <property type="match status" value="1"/>
</dbReference>
<proteinExistence type="inferred from homology"/>
<dbReference type="EMBL" id="DSID01000007">
    <property type="protein sequence ID" value="HEX69635.1"/>
    <property type="molecule type" value="Genomic_DNA"/>
</dbReference>
<comment type="similarity">
    <text evidence="2 9">Belongs to the NAPRTase family.</text>
</comment>
<dbReference type="UniPathway" id="UPA00253">
    <property type="reaction ID" value="UER00457"/>
</dbReference>